<dbReference type="InterPro" id="IPR001680">
    <property type="entry name" value="WD40_rpt"/>
</dbReference>
<dbReference type="PANTHER" id="PTHR22844:SF383">
    <property type="entry name" value="OS06G0238700 PROTEIN"/>
    <property type="match status" value="1"/>
</dbReference>
<dbReference type="PROSITE" id="PS50294">
    <property type="entry name" value="WD_REPEATS_REGION"/>
    <property type="match status" value="3"/>
</dbReference>
<dbReference type="Gene3D" id="2.130.10.10">
    <property type="entry name" value="YVTN repeat-like/Quinoprotein amine dehydrogenase"/>
    <property type="match status" value="3"/>
</dbReference>
<sequence>MEKSAECTRDEATACSRSPCPCPVPIVHRIAALYCKLGAPTGARRLIEGASRGEAEGGCKKVLQLHEEIPAASSRHFIYQESCPHNLTRFQPKREEILKHFADKNSEASSSNMSLNSEEGLMCKDISHSSQSSAPSLAHPLSPCRYQCVSTLRRHSSYVSGLAVDGISLYVSSSDGHIRLWPLDMSSTTVQHEGSVVAATNSSIKCLMATSDGLVSAHQDGKIRVWQQAGRRKGGSSHLALHGVLPTTADCLRTFLFPKNYVDVRRHRSRTWVHHVDAVTALALSPDGGYMYSVSWDRSLKVWRLPSLRCVESITPAHNDAINAVAVSSDGHVYTGSADRTIKAWRRHPGQKRLALVGTMERHRSAVNALAMGVGGLVLYSGSCDRSVVVWEGFDAGGAASTRTLRGHAEAVLCLAAAGDVACSGSADRTVRVWRRGAEGEYSCSAVLDGHGAAVKSLALVLTGGDHGSECEESPRGGCSALICSGSLDCNVKIWRVT</sequence>
<dbReference type="CDD" id="cd00200">
    <property type="entry name" value="WD40"/>
    <property type="match status" value="1"/>
</dbReference>
<evidence type="ECO:0000313" key="2">
    <source>
        <dbReference type="EnsemblPlants" id="TraesCS7A02G195200.1"/>
    </source>
</evidence>
<feature type="repeat" description="WD" evidence="1">
    <location>
        <begin position="405"/>
        <end position="434"/>
    </location>
</feature>
<feature type="repeat" description="WD" evidence="1">
    <location>
        <begin position="360"/>
        <end position="392"/>
    </location>
</feature>
<keyword evidence="1" id="KW-0853">WD repeat</keyword>
<dbReference type="Pfam" id="PF00400">
    <property type="entry name" value="WD40"/>
    <property type="match status" value="5"/>
</dbReference>
<organism evidence="2">
    <name type="scientific">Triticum aestivum</name>
    <name type="common">Wheat</name>
    <dbReference type="NCBI Taxonomy" id="4565"/>
    <lineage>
        <taxon>Eukaryota</taxon>
        <taxon>Viridiplantae</taxon>
        <taxon>Streptophyta</taxon>
        <taxon>Embryophyta</taxon>
        <taxon>Tracheophyta</taxon>
        <taxon>Spermatophyta</taxon>
        <taxon>Magnoliopsida</taxon>
        <taxon>Liliopsida</taxon>
        <taxon>Poales</taxon>
        <taxon>Poaceae</taxon>
        <taxon>BOP clade</taxon>
        <taxon>Pooideae</taxon>
        <taxon>Triticodae</taxon>
        <taxon>Triticeae</taxon>
        <taxon>Triticinae</taxon>
        <taxon>Triticum</taxon>
    </lineage>
</organism>
<dbReference type="AlphaFoldDB" id="A0A3B6RG18"/>
<dbReference type="InterPro" id="IPR045182">
    <property type="entry name" value="JINGUBANG-like"/>
</dbReference>
<proteinExistence type="predicted"/>
<dbReference type="SUPFAM" id="SSF50978">
    <property type="entry name" value="WD40 repeat-like"/>
    <property type="match status" value="1"/>
</dbReference>
<dbReference type="FunFam" id="2.130.10.10:FF:000775">
    <property type="entry name" value="BnaA09g28200D protein"/>
    <property type="match status" value="1"/>
</dbReference>
<feature type="repeat" description="WD" evidence="1">
    <location>
        <begin position="315"/>
        <end position="345"/>
    </location>
</feature>
<accession>A0A3B6RG18</accession>
<dbReference type="STRING" id="4565.A0A3B6RG18"/>
<dbReference type="InterPro" id="IPR036322">
    <property type="entry name" value="WD40_repeat_dom_sf"/>
</dbReference>
<dbReference type="InterPro" id="IPR015943">
    <property type="entry name" value="WD40/YVTN_repeat-like_dom_sf"/>
</dbReference>
<dbReference type="Proteomes" id="UP000019116">
    <property type="component" value="Chromosome 7A"/>
</dbReference>
<dbReference type="EnsemblPlants" id="TraesCS7A02G195200.1">
    <property type="protein sequence ID" value="TraesCS7A02G195200.1"/>
    <property type="gene ID" value="TraesCS7A02G195200"/>
</dbReference>
<dbReference type="Gramene" id="TraesCS7A03G0454500.1">
    <property type="protein sequence ID" value="TraesCS7A03G0454500.1.CDS"/>
    <property type="gene ID" value="TraesCS7A03G0454500"/>
</dbReference>
<dbReference type="SMART" id="SM00320">
    <property type="entry name" value="WD40"/>
    <property type="match status" value="7"/>
</dbReference>
<evidence type="ECO:0000313" key="3">
    <source>
        <dbReference type="Proteomes" id="UP000019116"/>
    </source>
</evidence>
<dbReference type="PaxDb" id="4565-Traes_7AS_ADC794E2C.1"/>
<feature type="repeat" description="WD" evidence="1">
    <location>
        <begin position="272"/>
        <end position="313"/>
    </location>
</feature>
<dbReference type="SMR" id="A0A3B6RG18"/>
<reference evidence="2" key="2">
    <citation type="submission" date="2018-10" db="UniProtKB">
        <authorList>
            <consortium name="EnsemblPlants"/>
        </authorList>
    </citation>
    <scope>IDENTIFICATION</scope>
</reference>
<dbReference type="PROSITE" id="PS50082">
    <property type="entry name" value="WD_REPEATS_2"/>
    <property type="match status" value="4"/>
</dbReference>
<dbReference type="OrthoDB" id="674604at2759"/>
<evidence type="ECO:0000256" key="1">
    <source>
        <dbReference type="PROSITE-ProRule" id="PRU00221"/>
    </source>
</evidence>
<protein>
    <submittedName>
        <fullName evidence="2">Uncharacterized protein</fullName>
    </submittedName>
</protein>
<reference evidence="2" key="1">
    <citation type="submission" date="2018-08" db="EMBL/GenBank/DDBJ databases">
        <authorList>
            <person name="Rossello M."/>
        </authorList>
    </citation>
    <scope>NUCLEOTIDE SEQUENCE [LARGE SCALE GENOMIC DNA]</scope>
    <source>
        <strain evidence="2">cv. Chinese Spring</strain>
    </source>
</reference>
<name>A0A3B6RG18_WHEAT</name>
<dbReference type="OMA" id="RCCACHV"/>
<dbReference type="Gramene" id="TraesCS7A02G195200.1">
    <property type="protein sequence ID" value="TraesCS7A02G195200.1"/>
    <property type="gene ID" value="TraesCS7A02G195200"/>
</dbReference>
<dbReference type="PANTHER" id="PTHR22844">
    <property type="entry name" value="F-BOX AND WD40 DOMAIN PROTEIN"/>
    <property type="match status" value="1"/>
</dbReference>
<keyword evidence="3" id="KW-1185">Reference proteome</keyword>